<dbReference type="Proteomes" id="UP000041254">
    <property type="component" value="Unassembled WGS sequence"/>
</dbReference>
<feature type="region of interest" description="Disordered" evidence="1">
    <location>
        <begin position="1"/>
        <end position="97"/>
    </location>
</feature>
<feature type="compositionally biased region" description="Polar residues" evidence="1">
    <location>
        <begin position="164"/>
        <end position="174"/>
    </location>
</feature>
<feature type="compositionally biased region" description="Polar residues" evidence="1">
    <location>
        <begin position="1"/>
        <end position="11"/>
    </location>
</feature>
<evidence type="ECO:0000313" key="3">
    <source>
        <dbReference type="Proteomes" id="UP000041254"/>
    </source>
</evidence>
<dbReference type="VEuPathDB" id="CryptoDB:Vbra_14578"/>
<feature type="compositionally biased region" description="Low complexity" evidence="1">
    <location>
        <begin position="68"/>
        <end position="85"/>
    </location>
</feature>
<dbReference type="InParanoid" id="A0A0G4F7U3"/>
<sequence>MGASASGRQTAGSGGDGPYGDGWVPAAPAAPGNTALYPSPGQLFGVPDIAVPMTHGGQQQAPQPPSGHSPSGAGAGASMAAPSAQLNGSAAIGELSRPEIREMMVDMLGLVGPPPPPPPPPPLMPPPLLYPPLRGIAFPHPPIPYGMPLLAPPPSPMPPMPLNTAVQPHPNTDATRPRPPV</sequence>
<reference evidence="2 3" key="1">
    <citation type="submission" date="2014-11" db="EMBL/GenBank/DDBJ databases">
        <authorList>
            <person name="Zhu J."/>
            <person name="Qi W."/>
            <person name="Song R."/>
        </authorList>
    </citation>
    <scope>NUCLEOTIDE SEQUENCE [LARGE SCALE GENOMIC DNA]</scope>
</reference>
<feature type="region of interest" description="Disordered" evidence="1">
    <location>
        <begin position="156"/>
        <end position="181"/>
    </location>
</feature>
<name>A0A0G4F7U3_VITBC</name>
<gene>
    <name evidence="2" type="ORF">Vbra_14578</name>
</gene>
<organism evidence="2 3">
    <name type="scientific">Vitrella brassicaformis (strain CCMP3155)</name>
    <dbReference type="NCBI Taxonomy" id="1169540"/>
    <lineage>
        <taxon>Eukaryota</taxon>
        <taxon>Sar</taxon>
        <taxon>Alveolata</taxon>
        <taxon>Colpodellida</taxon>
        <taxon>Vitrellaceae</taxon>
        <taxon>Vitrella</taxon>
    </lineage>
</organism>
<evidence type="ECO:0000313" key="2">
    <source>
        <dbReference type="EMBL" id="CEM08062.1"/>
    </source>
</evidence>
<dbReference type="EMBL" id="CDMY01000383">
    <property type="protein sequence ID" value="CEM08062.1"/>
    <property type="molecule type" value="Genomic_DNA"/>
</dbReference>
<keyword evidence="3" id="KW-1185">Reference proteome</keyword>
<evidence type="ECO:0000256" key="1">
    <source>
        <dbReference type="SAM" id="MobiDB-lite"/>
    </source>
</evidence>
<protein>
    <submittedName>
        <fullName evidence="2">Uncharacterized protein</fullName>
    </submittedName>
</protein>
<accession>A0A0G4F7U3</accession>
<proteinExistence type="predicted"/>
<dbReference type="AlphaFoldDB" id="A0A0G4F7U3"/>